<proteinExistence type="inferred from homology"/>
<dbReference type="STRING" id="1114924.SAMN05216258_11165"/>
<dbReference type="SUPFAM" id="SSF51316">
    <property type="entry name" value="Mss4-like"/>
    <property type="match status" value="1"/>
</dbReference>
<evidence type="ECO:0000256" key="4">
    <source>
        <dbReference type="ARBA" id="ARBA00023239"/>
    </source>
</evidence>
<dbReference type="EMBL" id="FOQH01000011">
    <property type="protein sequence ID" value="SFI95287.1"/>
    <property type="molecule type" value="Genomic_DNA"/>
</dbReference>
<name>A0A1I3MEA8_9RHOB</name>
<dbReference type="InterPro" id="IPR011057">
    <property type="entry name" value="Mss4-like_sf"/>
</dbReference>
<organism evidence="6 7">
    <name type="scientific">Albimonas pacifica</name>
    <dbReference type="NCBI Taxonomy" id="1114924"/>
    <lineage>
        <taxon>Bacteria</taxon>
        <taxon>Pseudomonadati</taxon>
        <taxon>Pseudomonadota</taxon>
        <taxon>Alphaproteobacteria</taxon>
        <taxon>Rhodobacterales</taxon>
        <taxon>Paracoccaceae</taxon>
        <taxon>Albimonas</taxon>
    </lineage>
</organism>
<keyword evidence="4" id="KW-0456">Lyase</keyword>
<keyword evidence="7" id="KW-1185">Reference proteome</keyword>
<dbReference type="InterPro" id="IPR006913">
    <property type="entry name" value="CENP-V/GFA"/>
</dbReference>
<evidence type="ECO:0000313" key="6">
    <source>
        <dbReference type="EMBL" id="SFI95287.1"/>
    </source>
</evidence>
<keyword evidence="2" id="KW-0479">Metal-binding</keyword>
<dbReference type="RefSeq" id="WP_245779246.1">
    <property type="nucleotide sequence ID" value="NZ_FOQH01000011.1"/>
</dbReference>
<dbReference type="PANTHER" id="PTHR33337">
    <property type="entry name" value="GFA DOMAIN-CONTAINING PROTEIN"/>
    <property type="match status" value="1"/>
</dbReference>
<reference evidence="6 7" key="1">
    <citation type="submission" date="2016-10" db="EMBL/GenBank/DDBJ databases">
        <authorList>
            <person name="de Groot N.N."/>
        </authorList>
    </citation>
    <scope>NUCLEOTIDE SEQUENCE [LARGE SCALE GENOMIC DNA]</scope>
    <source>
        <strain evidence="6 7">CGMCC 1.11030</strain>
    </source>
</reference>
<dbReference type="Gene3D" id="3.90.1590.10">
    <property type="entry name" value="glutathione-dependent formaldehyde- activating enzyme (gfa)"/>
    <property type="match status" value="1"/>
</dbReference>
<evidence type="ECO:0000259" key="5">
    <source>
        <dbReference type="PROSITE" id="PS51891"/>
    </source>
</evidence>
<dbReference type="Proteomes" id="UP000199377">
    <property type="component" value="Unassembled WGS sequence"/>
</dbReference>
<keyword evidence="3" id="KW-0862">Zinc</keyword>
<dbReference type="PROSITE" id="PS51891">
    <property type="entry name" value="CENP_V_GFA"/>
    <property type="match status" value="1"/>
</dbReference>
<evidence type="ECO:0000313" key="7">
    <source>
        <dbReference type="Proteomes" id="UP000199377"/>
    </source>
</evidence>
<dbReference type="PANTHER" id="PTHR33337:SF40">
    <property type="entry name" value="CENP-V_GFA DOMAIN-CONTAINING PROTEIN-RELATED"/>
    <property type="match status" value="1"/>
</dbReference>
<evidence type="ECO:0000256" key="1">
    <source>
        <dbReference type="ARBA" id="ARBA00005495"/>
    </source>
</evidence>
<gene>
    <name evidence="6" type="ORF">SAMN05216258_11165</name>
</gene>
<dbReference type="AlphaFoldDB" id="A0A1I3MEA8"/>
<evidence type="ECO:0000256" key="2">
    <source>
        <dbReference type="ARBA" id="ARBA00022723"/>
    </source>
</evidence>
<comment type="similarity">
    <text evidence="1">Belongs to the Gfa family.</text>
</comment>
<protein>
    <submittedName>
        <fullName evidence="6">Uncharacterized conserved protein</fullName>
    </submittedName>
</protein>
<feature type="domain" description="CENP-V/GFA" evidence="5">
    <location>
        <begin position="22"/>
        <end position="146"/>
    </location>
</feature>
<accession>A0A1I3MEA8</accession>
<dbReference type="GO" id="GO:0016846">
    <property type="term" value="F:carbon-sulfur lyase activity"/>
    <property type="evidence" value="ECO:0007669"/>
    <property type="project" value="InterPro"/>
</dbReference>
<dbReference type="Pfam" id="PF04828">
    <property type="entry name" value="GFA"/>
    <property type="match status" value="1"/>
</dbReference>
<sequence length="196" mass="20189">MPDAMPDADPSETEAAGWALPWEGGCRCGALRLRVLAPPLLSAACHCRGCQRMTGSAFSLSLMLPEDGLEIVAGETRRGGLGGALELGCAGPAGRAEAGAGGPGLPPSAIDHRLCPCCGSWVFTRIAALGGIVNLRATMLDDAAWVVPFLETMRAEALPWARTPAPHAHDRFPEPEAFPRLVAAFAAQGARPGGGA</sequence>
<dbReference type="GO" id="GO:0046872">
    <property type="term" value="F:metal ion binding"/>
    <property type="evidence" value="ECO:0007669"/>
    <property type="project" value="UniProtKB-KW"/>
</dbReference>
<evidence type="ECO:0000256" key="3">
    <source>
        <dbReference type="ARBA" id="ARBA00022833"/>
    </source>
</evidence>